<dbReference type="EMBL" id="CM031810">
    <property type="protein sequence ID" value="KAG6663578.1"/>
    <property type="molecule type" value="Genomic_DNA"/>
</dbReference>
<evidence type="ECO:0000313" key="1">
    <source>
        <dbReference type="EMBL" id="KAG6663578.1"/>
    </source>
</evidence>
<dbReference type="AlphaFoldDB" id="A0A8T1R8W7"/>
<sequence length="56" mass="6493">MNHTGKDHLPFLESMAKEISQKEWIIDLGVDIDQMNQQCHKKFNILSINPAKNTIK</sequence>
<protein>
    <submittedName>
        <fullName evidence="1">Uncharacterized protein</fullName>
    </submittedName>
</protein>
<organism evidence="1 2">
    <name type="scientific">Carya illinoinensis</name>
    <name type="common">Pecan</name>
    <dbReference type="NCBI Taxonomy" id="32201"/>
    <lineage>
        <taxon>Eukaryota</taxon>
        <taxon>Viridiplantae</taxon>
        <taxon>Streptophyta</taxon>
        <taxon>Embryophyta</taxon>
        <taxon>Tracheophyta</taxon>
        <taxon>Spermatophyta</taxon>
        <taxon>Magnoliopsida</taxon>
        <taxon>eudicotyledons</taxon>
        <taxon>Gunneridae</taxon>
        <taxon>Pentapetalae</taxon>
        <taxon>rosids</taxon>
        <taxon>fabids</taxon>
        <taxon>Fagales</taxon>
        <taxon>Juglandaceae</taxon>
        <taxon>Carya</taxon>
    </lineage>
</organism>
<name>A0A8T1R8W7_CARIL</name>
<comment type="caution">
    <text evidence="1">The sequence shown here is derived from an EMBL/GenBank/DDBJ whole genome shotgun (WGS) entry which is preliminary data.</text>
</comment>
<keyword evidence="2" id="KW-1185">Reference proteome</keyword>
<reference evidence="1" key="1">
    <citation type="submission" date="2020-12" db="EMBL/GenBank/DDBJ databases">
        <title>WGS assembly of Carya illinoinensis cv. Pawnee.</title>
        <authorList>
            <person name="Platts A."/>
            <person name="Shu S."/>
            <person name="Wright S."/>
            <person name="Barry K."/>
            <person name="Edger P."/>
            <person name="Pires J.C."/>
            <person name="Schmutz J."/>
        </authorList>
    </citation>
    <scope>NUCLEOTIDE SEQUENCE</scope>
    <source>
        <tissue evidence="1">Leaf</tissue>
    </source>
</reference>
<accession>A0A8T1R8W7</accession>
<proteinExistence type="predicted"/>
<evidence type="ECO:0000313" key="2">
    <source>
        <dbReference type="Proteomes" id="UP000811609"/>
    </source>
</evidence>
<dbReference type="Proteomes" id="UP000811609">
    <property type="component" value="Chromosome 2"/>
</dbReference>
<gene>
    <name evidence="1" type="ORF">CIPAW_02G034900</name>
</gene>